<protein>
    <submittedName>
        <fullName evidence="1">Uncharacterized protein</fullName>
    </submittedName>
</protein>
<dbReference type="EMBL" id="JAADJT010000010">
    <property type="protein sequence ID" value="NGZ86877.1"/>
    <property type="molecule type" value="Genomic_DNA"/>
</dbReference>
<gene>
    <name evidence="1" type="ORF">GW587_21755</name>
</gene>
<name>A0ABX0FQF2_9BURK</name>
<evidence type="ECO:0000313" key="2">
    <source>
        <dbReference type="Proteomes" id="UP000666369"/>
    </source>
</evidence>
<reference evidence="2" key="1">
    <citation type="submission" date="2023-07" db="EMBL/GenBank/DDBJ databases">
        <title>Duganella aceri sp. nov., isolated from tree sap.</title>
        <authorList>
            <person name="Kim I.S."/>
        </authorList>
    </citation>
    <scope>NUCLEOTIDE SEQUENCE [LARGE SCALE GENOMIC DNA]</scope>
    <source>
        <strain evidence="2">SAP-35</strain>
    </source>
</reference>
<keyword evidence="2" id="KW-1185">Reference proteome</keyword>
<dbReference type="Proteomes" id="UP000666369">
    <property type="component" value="Unassembled WGS sequence"/>
</dbReference>
<sequence>MGTNILRSRQTMQIQNIAARPADLPLIYYKYMNLNKKTAGDAALFAPCSGAENASMPF</sequence>
<accession>A0ABX0FQF2</accession>
<comment type="caution">
    <text evidence="1">The sequence shown here is derived from an EMBL/GenBank/DDBJ whole genome shotgun (WGS) entry which is preliminary data.</text>
</comment>
<organism evidence="1 2">
    <name type="scientific">Duganella aceris</name>
    <dbReference type="NCBI Taxonomy" id="2703883"/>
    <lineage>
        <taxon>Bacteria</taxon>
        <taxon>Pseudomonadati</taxon>
        <taxon>Pseudomonadota</taxon>
        <taxon>Betaproteobacteria</taxon>
        <taxon>Burkholderiales</taxon>
        <taxon>Oxalobacteraceae</taxon>
        <taxon>Telluria group</taxon>
        <taxon>Duganella</taxon>
    </lineage>
</organism>
<proteinExistence type="predicted"/>
<evidence type="ECO:0000313" key="1">
    <source>
        <dbReference type="EMBL" id="NGZ86877.1"/>
    </source>
</evidence>